<evidence type="ECO:0000313" key="2">
    <source>
        <dbReference type="EMBL" id="QCT05958.1"/>
    </source>
</evidence>
<evidence type="ECO:0000256" key="1">
    <source>
        <dbReference type="SAM" id="SignalP"/>
    </source>
</evidence>
<gene>
    <name evidence="2" type="ORF">E5Z56_00620</name>
</gene>
<dbReference type="PROSITE" id="PS51257">
    <property type="entry name" value="PROKAR_LIPOPROTEIN"/>
    <property type="match status" value="1"/>
</dbReference>
<keyword evidence="3" id="KW-1185">Reference proteome</keyword>
<accession>A0A4P8XYM8</accession>
<feature type="chain" id="PRO_5038355911" description="Lipoprotein" evidence="1">
    <location>
        <begin position="25"/>
        <end position="174"/>
    </location>
</feature>
<proteinExistence type="predicted"/>
<protein>
    <recommendedName>
        <fullName evidence="4">Lipoprotein</fullName>
    </recommendedName>
</protein>
<dbReference type="AlphaFoldDB" id="A0A4P8XYM8"/>
<dbReference type="RefSeq" id="WP_138156058.1">
    <property type="nucleotide sequence ID" value="NZ_CP039381.1"/>
</dbReference>
<evidence type="ECO:0008006" key="4">
    <source>
        <dbReference type="Google" id="ProtNLM"/>
    </source>
</evidence>
<dbReference type="Proteomes" id="UP000301475">
    <property type="component" value="Chromosome"/>
</dbReference>
<dbReference type="EMBL" id="CP039381">
    <property type="protein sequence ID" value="QCT05958.1"/>
    <property type="molecule type" value="Genomic_DNA"/>
</dbReference>
<name>A0A4P8XYM8_9FIRM</name>
<keyword evidence="1" id="KW-0732">Signal</keyword>
<evidence type="ECO:0000313" key="3">
    <source>
        <dbReference type="Proteomes" id="UP000301475"/>
    </source>
</evidence>
<dbReference type="KEGG" id="ruj:E5Z56_00620"/>
<feature type="signal peptide" evidence="1">
    <location>
        <begin position="1"/>
        <end position="24"/>
    </location>
</feature>
<sequence length="174" mass="19022">MKFMKKILALSLCLVAFTTMMLFAGCNDEDNSSSTQGTYVSEGDTVQQNTDNVENATVSQPQVDTDKFPTNYETIEQKVYFVIASPKTTKDGKTTGSDALKIMSTANGKVTDQLNAKLKKEITTAVNNQVDSVKCTDAHIEEDPNNSKMGLLTVTFTYKSTGGEDKKIFSMSLN</sequence>
<organism evidence="2 3">
    <name type="scientific">Ruminococcus bovis</name>
    <dbReference type="NCBI Taxonomy" id="2564099"/>
    <lineage>
        <taxon>Bacteria</taxon>
        <taxon>Bacillati</taxon>
        <taxon>Bacillota</taxon>
        <taxon>Clostridia</taxon>
        <taxon>Eubacteriales</taxon>
        <taxon>Oscillospiraceae</taxon>
        <taxon>Ruminococcus</taxon>
    </lineage>
</organism>
<reference evidence="2 3" key="1">
    <citation type="submission" date="2019-04" db="EMBL/GenBank/DDBJ databases">
        <authorList>
            <person name="Embree M."/>
            <person name="Gaffney J.R."/>
        </authorList>
    </citation>
    <scope>NUCLEOTIDE SEQUENCE [LARGE SCALE GENOMIC DNA]</scope>
    <source>
        <strain evidence="2 3">JE7A12</strain>
    </source>
</reference>